<evidence type="ECO:0000313" key="2">
    <source>
        <dbReference type="EMBL" id="MDR5868152.1"/>
    </source>
</evidence>
<dbReference type="PANTHER" id="PTHR42850">
    <property type="entry name" value="METALLOPHOSPHOESTERASE"/>
    <property type="match status" value="1"/>
</dbReference>
<dbReference type="InterPro" id="IPR029052">
    <property type="entry name" value="Metallo-depent_PP-like"/>
</dbReference>
<dbReference type="SUPFAM" id="SSF56300">
    <property type="entry name" value="Metallo-dependent phosphatases"/>
    <property type="match status" value="1"/>
</dbReference>
<sequence>MRHAAHFDIIGDIHGHHDKLLAMLDRLGYRQDGGAWQHPERTAVFVGDLIDKGPAPAEVLKTIRRMVDAGAAWMVVGNHELNWIRDAYRHLDRPYAFLRATTAHHDRVSLVEGFLDDPEALRDHFAWLRRQPLFIDEPGLRVVHACWNDNAIAFLKTQNLHCLDDRLLAHYEDTYSEGYLAIDLLVAGCEHEFLETPSPQGFPTRRRRVRWWQNTAARIHPCELQPSPAREIGYPKDAPPVFFGHYALDGAPTVLDEKVVGLDYAAAYGGDLVAYRHTIGQPLGDGSFVAV</sequence>
<dbReference type="Proteomes" id="UP001264519">
    <property type="component" value="Unassembled WGS sequence"/>
</dbReference>
<organism evidence="2 3">
    <name type="scientific">Halomonas koreensis</name>
    <dbReference type="NCBI Taxonomy" id="245385"/>
    <lineage>
        <taxon>Bacteria</taxon>
        <taxon>Pseudomonadati</taxon>
        <taxon>Pseudomonadota</taxon>
        <taxon>Gammaproteobacteria</taxon>
        <taxon>Oceanospirillales</taxon>
        <taxon>Halomonadaceae</taxon>
        <taxon>Halomonas</taxon>
    </lineage>
</organism>
<evidence type="ECO:0000313" key="3">
    <source>
        <dbReference type="Proteomes" id="UP001264519"/>
    </source>
</evidence>
<dbReference type="EMBL" id="JARWAK010000015">
    <property type="protein sequence ID" value="MDR5868152.1"/>
    <property type="molecule type" value="Genomic_DNA"/>
</dbReference>
<protein>
    <submittedName>
        <fullName evidence="2">Metallophosphoesterase</fullName>
    </submittedName>
</protein>
<dbReference type="PANTHER" id="PTHR42850:SF7">
    <property type="entry name" value="BIS(5'-NUCLEOSYL)-TETRAPHOSPHATASE PRPE [ASYMMETRICAL]"/>
    <property type="match status" value="1"/>
</dbReference>
<dbReference type="Gene3D" id="3.60.21.10">
    <property type="match status" value="1"/>
</dbReference>
<keyword evidence="3" id="KW-1185">Reference proteome</keyword>
<dbReference type="RefSeq" id="WP_309653729.1">
    <property type="nucleotide sequence ID" value="NZ_JARWAK010000015.1"/>
</dbReference>
<feature type="domain" description="Calcineurin-like phosphoesterase" evidence="1">
    <location>
        <begin position="7"/>
        <end position="114"/>
    </location>
</feature>
<comment type="caution">
    <text evidence="2">The sequence shown here is derived from an EMBL/GenBank/DDBJ whole genome shotgun (WGS) entry which is preliminary data.</text>
</comment>
<proteinExistence type="predicted"/>
<dbReference type="InterPro" id="IPR050126">
    <property type="entry name" value="Ap4A_hydrolase"/>
</dbReference>
<dbReference type="Pfam" id="PF00149">
    <property type="entry name" value="Metallophos"/>
    <property type="match status" value="1"/>
</dbReference>
<gene>
    <name evidence="2" type="ORF">QC818_15305</name>
</gene>
<dbReference type="InterPro" id="IPR004843">
    <property type="entry name" value="Calcineurin-like_PHP"/>
</dbReference>
<reference evidence="2 3" key="1">
    <citation type="submission" date="2023-04" db="EMBL/GenBank/DDBJ databases">
        <title>A long-awaited taxogenomic arrangement of the family Halomonadaceae.</title>
        <authorList>
            <person name="De La Haba R."/>
            <person name="Chuvochina M."/>
            <person name="Wittouck S."/>
            <person name="Arahal D.R."/>
            <person name="Sanchez-Porro C."/>
            <person name="Hugenholtz P."/>
            <person name="Ventosa A."/>
        </authorList>
    </citation>
    <scope>NUCLEOTIDE SEQUENCE [LARGE SCALE GENOMIC DNA]</scope>
    <source>
        <strain evidence="2 3">DSM 23530</strain>
    </source>
</reference>
<accession>A0ABU1G6N6</accession>
<name>A0ABU1G6N6_9GAMM</name>
<evidence type="ECO:0000259" key="1">
    <source>
        <dbReference type="Pfam" id="PF00149"/>
    </source>
</evidence>